<reference evidence="4" key="1">
    <citation type="journal article" date="2019" name="bioRxiv">
        <title>Genomics, evolutionary history and diagnostics of the Alternaria alternata species group including apple and Asian pear pathotypes.</title>
        <authorList>
            <person name="Armitage A.D."/>
            <person name="Cockerton H.M."/>
            <person name="Sreenivasaprasad S."/>
            <person name="Woodhall J.W."/>
            <person name="Lane C.R."/>
            <person name="Harrison R.J."/>
            <person name="Clarkson J.P."/>
        </authorList>
    </citation>
    <scope>NUCLEOTIDE SEQUENCE [LARGE SCALE GENOMIC DNA]</scope>
    <source>
        <strain evidence="4">FERA 1082</strain>
    </source>
</reference>
<dbReference type="EMBL" id="PDXA01000021">
    <property type="protein sequence ID" value="RYN49065.1"/>
    <property type="molecule type" value="Genomic_DNA"/>
</dbReference>
<keyword evidence="2" id="KW-1133">Transmembrane helix</keyword>
<name>A0A4Q4MEB8_9PLEO</name>
<protein>
    <recommendedName>
        <fullName evidence="5">RGS domain-containing protein</fullName>
    </recommendedName>
</protein>
<dbReference type="InterPro" id="IPR044926">
    <property type="entry name" value="RGS_subdomain_2"/>
</dbReference>
<feature type="transmembrane region" description="Helical" evidence="2">
    <location>
        <begin position="12"/>
        <end position="34"/>
    </location>
</feature>
<evidence type="ECO:0000256" key="1">
    <source>
        <dbReference type="SAM" id="MobiDB-lite"/>
    </source>
</evidence>
<comment type="caution">
    <text evidence="3">The sequence shown here is derived from an EMBL/GenBank/DDBJ whole genome shotgun (WGS) entry which is preliminary data.</text>
</comment>
<feature type="transmembrane region" description="Helical" evidence="2">
    <location>
        <begin position="273"/>
        <end position="292"/>
    </location>
</feature>
<organism evidence="3 4">
    <name type="scientific">Alternaria tenuissima</name>
    <dbReference type="NCBI Taxonomy" id="119927"/>
    <lineage>
        <taxon>Eukaryota</taxon>
        <taxon>Fungi</taxon>
        <taxon>Dikarya</taxon>
        <taxon>Ascomycota</taxon>
        <taxon>Pezizomycotina</taxon>
        <taxon>Dothideomycetes</taxon>
        <taxon>Pleosporomycetidae</taxon>
        <taxon>Pleosporales</taxon>
        <taxon>Pleosporineae</taxon>
        <taxon>Pleosporaceae</taxon>
        <taxon>Alternaria</taxon>
        <taxon>Alternaria sect. Alternaria</taxon>
        <taxon>Alternaria alternata complex</taxon>
    </lineage>
</organism>
<feature type="transmembrane region" description="Helical" evidence="2">
    <location>
        <begin position="152"/>
        <end position="172"/>
    </location>
</feature>
<keyword evidence="2" id="KW-0472">Membrane</keyword>
<proteinExistence type="predicted"/>
<feature type="transmembrane region" description="Helical" evidence="2">
    <location>
        <begin position="235"/>
        <end position="253"/>
    </location>
</feature>
<accession>A0A4Q4MEB8</accession>
<dbReference type="Gene3D" id="1.10.167.10">
    <property type="entry name" value="Regulator of G-protein Signalling 4, domain 2"/>
    <property type="match status" value="1"/>
</dbReference>
<feature type="transmembrane region" description="Helical" evidence="2">
    <location>
        <begin position="46"/>
        <end position="69"/>
    </location>
</feature>
<feature type="transmembrane region" description="Helical" evidence="2">
    <location>
        <begin position="81"/>
        <end position="104"/>
    </location>
</feature>
<feature type="transmembrane region" description="Helical" evidence="2">
    <location>
        <begin position="204"/>
        <end position="223"/>
    </location>
</feature>
<sequence length="594" mass="66989">MGYTLPLDRVGWTYITLFIIWNILSFTGVSFLWAHRKHPSVRMRRLPVLFAGIGVLHIYGSLCCLAYPIGPAVPCSLEFWMMSITVPLGMALFHASNSQFLHLASRQKQFARMSSLKDHEPIDEKKAQEVVNSRWKRIMNGVERADNIERTLIFIGIGMAVQLALVLFVFFASEKFHHGYGIINYTVQGTGGEVRANCSKGWEWWLSIVWQLFWSWIYAPWILFKSRGIRDVHGWRLQTIICCIAGLPASPLWLIGLYTPSFAPMNAVFPPPVWFAVCFCIMEICTIAFPIVDVLRSNRLRQETLDAIANWEARQATANLEVASTDAPFKSPSEFSSTTTLKSGGEVSVGDRSFDSQKSDILTMTALENALRSNAMPLLQFAALKDFSGENVSFLTHVSDWRLYWFSPKSSIADHRRKQFLAATRIYAHFISLEFSEFPINISSKEMKRLHTVFERTAKLLFGRRLSSDSSSSSDATPFDNVMPDDASDSPINDKSNANISANAISLDRLGRANLKAVSRLGELYGDESVIDVDVPDSFNELVFDAAESEIKYLVLTNTWPKFVNVSRANSQLSKDEDEDEEKGNAFMRKLLCA</sequence>
<gene>
    <name evidence="3" type="ORF">AA0114_g6734</name>
</gene>
<evidence type="ECO:0000313" key="3">
    <source>
        <dbReference type="EMBL" id="RYN49065.1"/>
    </source>
</evidence>
<dbReference type="Proteomes" id="UP000292402">
    <property type="component" value="Unassembled WGS sequence"/>
</dbReference>
<dbReference type="SUPFAM" id="SSF48097">
    <property type="entry name" value="Regulator of G-protein signaling, RGS"/>
    <property type="match status" value="1"/>
</dbReference>
<evidence type="ECO:0000256" key="2">
    <source>
        <dbReference type="SAM" id="Phobius"/>
    </source>
</evidence>
<evidence type="ECO:0000313" key="4">
    <source>
        <dbReference type="Proteomes" id="UP000292402"/>
    </source>
</evidence>
<evidence type="ECO:0008006" key="5">
    <source>
        <dbReference type="Google" id="ProtNLM"/>
    </source>
</evidence>
<feature type="region of interest" description="Disordered" evidence="1">
    <location>
        <begin position="467"/>
        <end position="495"/>
    </location>
</feature>
<dbReference type="AlphaFoldDB" id="A0A4Q4MEB8"/>
<keyword evidence="2" id="KW-0812">Transmembrane</keyword>
<dbReference type="InterPro" id="IPR036305">
    <property type="entry name" value="RGS_sf"/>
</dbReference>